<accession>A0AAV6ZRA2</accession>
<dbReference type="EMBL" id="WNYA01000242">
    <property type="protein sequence ID" value="KAG8549126.1"/>
    <property type="molecule type" value="Genomic_DNA"/>
</dbReference>
<sequence length="338" mass="37660">MCSQDKTQQRLRALSRIFSSYRGSWTLSKEKMLCSFSLLCLWLTISSAQEIVYGRNKYIEYHVGNMSLIFTAPHGGSLTPSSIPARDAGCWQKDTKKCFYTHSCPSGAVKDSSNCPVTTVKDLYTQEMALAVAKEICRLTAGYCPHVVINNLARSRLDPNRDKDEAAFGVPDADQAWDEFMGFIRTAKSDMSQGLVIDIHGQSHPEQWIELGYLISKTNLDTGRFLASDTSINALSKRRVDTSFEELLRGKQSLGKFIEEQNVNYVCVPAPSNPGPNGGNYFSGGYITSTHGSKTSGEVDAIQIELPKWIRDSAERPKFAPVLAKAILDYYQFSFEKL</sequence>
<keyword evidence="2" id="KW-1185">Reference proteome</keyword>
<name>A0AAV6ZRA2_ENGPU</name>
<evidence type="ECO:0008006" key="3">
    <source>
        <dbReference type="Google" id="ProtNLM"/>
    </source>
</evidence>
<protein>
    <recommendedName>
        <fullName evidence="3">N-formylglutamate amidohydrolase</fullName>
    </recommendedName>
</protein>
<dbReference type="Gene3D" id="3.40.630.40">
    <property type="entry name" value="Zn-dependent exopeptidases"/>
    <property type="match status" value="1"/>
</dbReference>
<proteinExistence type="predicted"/>
<organism evidence="1 2">
    <name type="scientific">Engystomops pustulosus</name>
    <name type="common">Tungara frog</name>
    <name type="synonym">Physalaemus pustulosus</name>
    <dbReference type="NCBI Taxonomy" id="76066"/>
    <lineage>
        <taxon>Eukaryota</taxon>
        <taxon>Metazoa</taxon>
        <taxon>Chordata</taxon>
        <taxon>Craniata</taxon>
        <taxon>Vertebrata</taxon>
        <taxon>Euteleostomi</taxon>
        <taxon>Amphibia</taxon>
        <taxon>Batrachia</taxon>
        <taxon>Anura</taxon>
        <taxon>Neobatrachia</taxon>
        <taxon>Hyloidea</taxon>
        <taxon>Leptodactylidae</taxon>
        <taxon>Leiuperinae</taxon>
        <taxon>Engystomops</taxon>
    </lineage>
</organism>
<evidence type="ECO:0000313" key="2">
    <source>
        <dbReference type="Proteomes" id="UP000824782"/>
    </source>
</evidence>
<gene>
    <name evidence="1" type="ORF">GDO81_022565</name>
</gene>
<dbReference type="AlphaFoldDB" id="A0AAV6ZRA2"/>
<reference evidence="1" key="1">
    <citation type="thesis" date="2020" institute="ProQuest LLC" country="789 East Eisenhower Parkway, Ann Arbor, MI, USA">
        <title>Comparative Genomics and Chromosome Evolution.</title>
        <authorList>
            <person name="Mudd A.B."/>
        </authorList>
    </citation>
    <scope>NUCLEOTIDE SEQUENCE</scope>
    <source>
        <strain evidence="1">237g6f4</strain>
        <tissue evidence="1">Blood</tissue>
    </source>
</reference>
<dbReference type="Proteomes" id="UP000824782">
    <property type="component" value="Unassembled WGS sequence"/>
</dbReference>
<evidence type="ECO:0000313" key="1">
    <source>
        <dbReference type="EMBL" id="KAG8549126.1"/>
    </source>
</evidence>
<comment type="caution">
    <text evidence="1">The sequence shown here is derived from an EMBL/GenBank/DDBJ whole genome shotgun (WGS) entry which is preliminary data.</text>
</comment>